<keyword evidence="2" id="KW-0238">DNA-binding</keyword>
<dbReference type="InterPro" id="IPR010982">
    <property type="entry name" value="Lambda_DNA-bd_dom_sf"/>
</dbReference>
<dbReference type="InterPro" id="IPR050807">
    <property type="entry name" value="TransReg_Diox_bact_type"/>
</dbReference>
<evidence type="ECO:0000313" key="6">
    <source>
        <dbReference type="Proteomes" id="UP000319014"/>
    </source>
</evidence>
<dbReference type="EMBL" id="FXTK01000006">
    <property type="protein sequence ID" value="SMO66344.1"/>
    <property type="molecule type" value="Genomic_DNA"/>
</dbReference>
<dbReference type="Pfam" id="PF01381">
    <property type="entry name" value="HTH_3"/>
    <property type="match status" value="1"/>
</dbReference>
<keyword evidence="6" id="KW-1185">Reference proteome</keyword>
<dbReference type="GO" id="GO:0005829">
    <property type="term" value="C:cytosol"/>
    <property type="evidence" value="ECO:0007669"/>
    <property type="project" value="TreeGrafter"/>
</dbReference>
<dbReference type="InterPro" id="IPR001387">
    <property type="entry name" value="Cro/C1-type_HTH"/>
</dbReference>
<gene>
    <name evidence="5" type="ORF">SAMN06265221_10667</name>
</gene>
<evidence type="ECO:0000256" key="3">
    <source>
        <dbReference type="ARBA" id="ARBA00023163"/>
    </source>
</evidence>
<organism evidence="5 6">
    <name type="scientific">Paracoccus laeviglucosivorans</name>
    <dbReference type="NCBI Taxonomy" id="1197861"/>
    <lineage>
        <taxon>Bacteria</taxon>
        <taxon>Pseudomonadati</taxon>
        <taxon>Pseudomonadota</taxon>
        <taxon>Alphaproteobacteria</taxon>
        <taxon>Rhodobacterales</taxon>
        <taxon>Paracoccaceae</taxon>
        <taxon>Paracoccus</taxon>
    </lineage>
</organism>
<dbReference type="OrthoDB" id="7790108at2"/>
<name>A0A521D3U5_9RHOB</name>
<evidence type="ECO:0000256" key="1">
    <source>
        <dbReference type="ARBA" id="ARBA00023015"/>
    </source>
</evidence>
<dbReference type="Pfam" id="PF09856">
    <property type="entry name" value="ScfRs"/>
    <property type="match status" value="1"/>
</dbReference>
<accession>A0A521D3U5</accession>
<dbReference type="SUPFAM" id="SSF47413">
    <property type="entry name" value="lambda repressor-like DNA-binding domains"/>
    <property type="match status" value="1"/>
</dbReference>
<dbReference type="PANTHER" id="PTHR46797:SF23">
    <property type="entry name" value="HTH-TYPE TRANSCRIPTIONAL REGULATOR SUTR"/>
    <property type="match status" value="1"/>
</dbReference>
<feature type="domain" description="HTH cro/C1-type" evidence="4">
    <location>
        <begin position="28"/>
        <end position="82"/>
    </location>
</feature>
<keyword evidence="3" id="KW-0804">Transcription</keyword>
<sequence length="431" mass="46406">MPRPPQNPTPGRAAARPQAKRPLIGTRIRERRLSLGCRQTEVARRAEISAAYLNLIEHNRRPVGEALLARLAEALEIDATELASDREEALISGLREAAALAQDHSLIIELDQIAEFAARFPGWATALSASVRRADALERRLIALSDRMTRDPYLLATLHEVQSAVTAVRSTASILSETPDIETEWRERFHANLDSDSQRLARTAQSLVAYLDTFEDDAVPMSPQEEVEAWIAAGQPQPDGLASDAARALAQDLLTAQARDRAMLPDAELASAAGSFDGFDPAALAVRIGRPLDLVLRRLGVLRPGPWANAGLIICDGSGATLFRHAPGGFELPRPGEGCALWPLFEALAQPQLPVVRLIETPGGGRFLAWAVAERLLPMGFDGPPLSRAQMLLLPAGGGHDRTPLAVGPACRICPRPACPARHEPSILGPA</sequence>
<keyword evidence="1" id="KW-0805">Transcription regulation</keyword>
<dbReference type="CDD" id="cd00093">
    <property type="entry name" value="HTH_XRE"/>
    <property type="match status" value="1"/>
</dbReference>
<proteinExistence type="predicted"/>
<dbReference type="Proteomes" id="UP000319014">
    <property type="component" value="Unassembled WGS sequence"/>
</dbReference>
<dbReference type="PANTHER" id="PTHR46797">
    <property type="entry name" value="HTH-TYPE TRANSCRIPTIONAL REGULATOR"/>
    <property type="match status" value="1"/>
</dbReference>
<dbReference type="SMART" id="SM00530">
    <property type="entry name" value="HTH_XRE"/>
    <property type="match status" value="1"/>
</dbReference>
<dbReference type="Gene3D" id="1.10.260.40">
    <property type="entry name" value="lambda repressor-like DNA-binding domains"/>
    <property type="match status" value="1"/>
</dbReference>
<dbReference type="GO" id="GO:0003700">
    <property type="term" value="F:DNA-binding transcription factor activity"/>
    <property type="evidence" value="ECO:0007669"/>
    <property type="project" value="TreeGrafter"/>
</dbReference>
<dbReference type="PROSITE" id="PS50943">
    <property type="entry name" value="HTH_CROC1"/>
    <property type="match status" value="1"/>
</dbReference>
<dbReference type="InterPro" id="IPR018653">
    <property type="entry name" value="ScfR_C"/>
</dbReference>
<dbReference type="RefSeq" id="WP_142662925.1">
    <property type="nucleotide sequence ID" value="NZ_FXTK01000006.1"/>
</dbReference>
<protein>
    <recommendedName>
        <fullName evidence="4">HTH cro/C1-type domain-containing protein</fullName>
    </recommendedName>
</protein>
<evidence type="ECO:0000259" key="4">
    <source>
        <dbReference type="PROSITE" id="PS50943"/>
    </source>
</evidence>
<evidence type="ECO:0000313" key="5">
    <source>
        <dbReference type="EMBL" id="SMO66344.1"/>
    </source>
</evidence>
<reference evidence="5 6" key="1">
    <citation type="submission" date="2017-05" db="EMBL/GenBank/DDBJ databases">
        <authorList>
            <person name="Varghese N."/>
            <person name="Submissions S."/>
        </authorList>
    </citation>
    <scope>NUCLEOTIDE SEQUENCE [LARGE SCALE GENOMIC DNA]</scope>
    <source>
        <strain evidence="5 6">DSM 100094</strain>
    </source>
</reference>
<dbReference type="AlphaFoldDB" id="A0A521D3U5"/>
<evidence type="ECO:0000256" key="2">
    <source>
        <dbReference type="ARBA" id="ARBA00023125"/>
    </source>
</evidence>
<dbReference type="GO" id="GO:0003677">
    <property type="term" value="F:DNA binding"/>
    <property type="evidence" value="ECO:0007669"/>
    <property type="project" value="UniProtKB-KW"/>
</dbReference>